<name>A0A833JCN2_9BACT</name>
<keyword evidence="1" id="KW-0472">Membrane</keyword>
<comment type="caution">
    <text evidence="2">The sequence shown here is derived from an EMBL/GenBank/DDBJ whole genome shotgun (WGS) entry which is preliminary data.</text>
</comment>
<proteinExistence type="predicted"/>
<organism evidence="2 3">
    <name type="scientific">Fluviispira multicolorata</name>
    <dbReference type="NCBI Taxonomy" id="2654512"/>
    <lineage>
        <taxon>Bacteria</taxon>
        <taxon>Pseudomonadati</taxon>
        <taxon>Bdellovibrionota</taxon>
        <taxon>Oligoflexia</taxon>
        <taxon>Silvanigrellales</taxon>
        <taxon>Silvanigrellaceae</taxon>
        <taxon>Fluviispira</taxon>
    </lineage>
</organism>
<dbReference type="EMBL" id="WFLN01000006">
    <property type="protein sequence ID" value="KAB8030657.1"/>
    <property type="molecule type" value="Genomic_DNA"/>
</dbReference>
<keyword evidence="3" id="KW-1185">Reference proteome</keyword>
<evidence type="ECO:0000313" key="3">
    <source>
        <dbReference type="Proteomes" id="UP000442694"/>
    </source>
</evidence>
<feature type="transmembrane region" description="Helical" evidence="1">
    <location>
        <begin position="74"/>
        <end position="90"/>
    </location>
</feature>
<keyword evidence="1" id="KW-1133">Transmembrane helix</keyword>
<dbReference type="RefSeq" id="WP_152212585.1">
    <property type="nucleotide sequence ID" value="NZ_WFLN01000006.1"/>
</dbReference>
<evidence type="ECO:0000313" key="2">
    <source>
        <dbReference type="EMBL" id="KAB8030657.1"/>
    </source>
</evidence>
<feature type="transmembrane region" description="Helical" evidence="1">
    <location>
        <begin position="25"/>
        <end position="54"/>
    </location>
</feature>
<protein>
    <recommendedName>
        <fullName evidence="4">Transmembrane protein</fullName>
    </recommendedName>
</protein>
<dbReference type="Proteomes" id="UP000442694">
    <property type="component" value="Unassembled WGS sequence"/>
</dbReference>
<reference evidence="2 3" key="1">
    <citation type="submission" date="2019-10" db="EMBL/GenBank/DDBJ databases">
        <title>New genus of Silvanigrellaceae.</title>
        <authorList>
            <person name="Pitt A."/>
            <person name="Hahn M.W."/>
        </authorList>
    </citation>
    <scope>NUCLEOTIDE SEQUENCE [LARGE SCALE GENOMIC DNA]</scope>
    <source>
        <strain evidence="2 3">33A1-SZDP</strain>
    </source>
</reference>
<keyword evidence="1" id="KW-0812">Transmembrane</keyword>
<accession>A0A833JCN2</accession>
<gene>
    <name evidence="2" type="ORF">GCL57_06695</name>
</gene>
<evidence type="ECO:0000256" key="1">
    <source>
        <dbReference type="SAM" id="Phobius"/>
    </source>
</evidence>
<dbReference type="AlphaFoldDB" id="A0A833JCN2"/>
<evidence type="ECO:0008006" key="4">
    <source>
        <dbReference type="Google" id="ProtNLM"/>
    </source>
</evidence>
<sequence>MQHNEYLRTNSTDRNLPVTNSNQNIISVVYILQFLSLFTAGTFLILPLIINYIFRHKSRETWLDSHFRWQIQTFWFAALFYGIAYIFGFIPFIGWLFSFPSFLIASLIILIRSYKGWKKLSKQLPPSSEI</sequence>